<keyword evidence="4" id="KW-1185">Reference proteome</keyword>
<reference evidence="3 4" key="1">
    <citation type="submission" date="2024-03" db="EMBL/GenBank/DDBJ databases">
        <authorList>
            <person name="Brejova B."/>
        </authorList>
    </citation>
    <scope>NUCLEOTIDE SEQUENCE [LARGE SCALE GENOMIC DNA]</scope>
    <source>
        <strain evidence="3 4">CBS 14171</strain>
    </source>
</reference>
<feature type="compositionally biased region" description="Acidic residues" evidence="1">
    <location>
        <begin position="396"/>
        <end position="407"/>
    </location>
</feature>
<feature type="region of interest" description="Disordered" evidence="1">
    <location>
        <begin position="748"/>
        <end position="772"/>
    </location>
</feature>
<proteinExistence type="predicted"/>
<name>A0ABP0ZNN5_9ASCO</name>
<dbReference type="GeneID" id="92209152"/>
<gene>
    <name evidence="3" type="ORF">LODBEIA_P39560</name>
</gene>
<evidence type="ECO:0000256" key="1">
    <source>
        <dbReference type="SAM" id="MobiDB-lite"/>
    </source>
</evidence>
<evidence type="ECO:0000313" key="3">
    <source>
        <dbReference type="EMBL" id="CAK9439856.1"/>
    </source>
</evidence>
<feature type="domain" description="SBE2/SBE22 middle" evidence="2">
    <location>
        <begin position="427"/>
        <end position="507"/>
    </location>
</feature>
<dbReference type="EMBL" id="OZ022409">
    <property type="protein sequence ID" value="CAK9439856.1"/>
    <property type="molecule type" value="Genomic_DNA"/>
</dbReference>
<feature type="compositionally biased region" description="Polar residues" evidence="1">
    <location>
        <begin position="380"/>
        <end position="393"/>
    </location>
</feature>
<evidence type="ECO:0000259" key="2">
    <source>
        <dbReference type="Pfam" id="PF22874"/>
    </source>
</evidence>
<organism evidence="3 4">
    <name type="scientific">Lodderomyces beijingensis</name>
    <dbReference type="NCBI Taxonomy" id="1775926"/>
    <lineage>
        <taxon>Eukaryota</taxon>
        <taxon>Fungi</taxon>
        <taxon>Dikarya</taxon>
        <taxon>Ascomycota</taxon>
        <taxon>Saccharomycotina</taxon>
        <taxon>Pichiomycetes</taxon>
        <taxon>Debaryomycetaceae</taxon>
        <taxon>Candida/Lodderomyces clade</taxon>
        <taxon>Lodderomyces</taxon>
    </lineage>
</organism>
<dbReference type="Proteomes" id="UP001497383">
    <property type="component" value="Chromosome 5"/>
</dbReference>
<dbReference type="Pfam" id="PF22874">
    <property type="entry name" value="SBE2_M"/>
    <property type="match status" value="1"/>
</dbReference>
<feature type="region of interest" description="Disordered" evidence="1">
    <location>
        <begin position="367"/>
        <end position="419"/>
    </location>
</feature>
<evidence type="ECO:0000313" key="4">
    <source>
        <dbReference type="Proteomes" id="UP001497383"/>
    </source>
</evidence>
<dbReference type="RefSeq" id="XP_066830894.1">
    <property type="nucleotide sequence ID" value="XM_066974123.1"/>
</dbReference>
<accession>A0ABP0ZNN5</accession>
<feature type="compositionally biased region" description="Low complexity" evidence="1">
    <location>
        <begin position="122"/>
        <end position="137"/>
    </location>
</feature>
<feature type="region of interest" description="Disordered" evidence="1">
    <location>
        <begin position="64"/>
        <end position="139"/>
    </location>
</feature>
<feature type="compositionally biased region" description="Low complexity" evidence="1">
    <location>
        <begin position="748"/>
        <end position="761"/>
    </location>
</feature>
<protein>
    <recommendedName>
        <fullName evidence="2">SBE2/SBE22 middle domain-containing protein</fullName>
    </recommendedName>
</protein>
<sequence>MSVISIEDSSNSQNLYDIALISRRNSSNSKIHRIGSSSNIVQQHSFSNPKRVVSASSLSPLEEDSCKLKSSNGPYQQHPVINAKRPGDYYIQKIHSKSSLNLPRNPPPSTPISSLSMHKPKQPSSSQSQQQQQSQHQNLPLDYKKRMSQDSLTSFQSSISDDHSSILSCQFDTPTPSSCSQLTQFSSTSGGKSVESRICSMSSTSSTTVNTIAEIEPTNPAKKRPSPSLKSASTINVLNDTFILPKPPTIKSNRSKSMAAIPTIDTKSKSTTTMPMLNRSKSKFMSLQESKERQILRKKKYEENDLDDEILSNGLDHLIFNVPVVKNQNMLYSLKGNSSVKLNGNESSSSNSSATILSRSDLVNEGDKYNIRPCPLPGRLSTTNLPQYHGNPNESILEESEESEETAGEGGGEGDSSILTDDSIIAHNISELYSQHSASVSKLMKMTREQNLMYKLPSYIKSQSSLDDLHLISPEKLTYLDQTRPINLPPKSPADKTRHNKQFSCALDSFQITIQSEVDSRFKNAQSKQVKSQQWISIINSLLNLDPKQFTKKFTTDKNQLRKLTWDCNVPMTHTFQFFIKILSNNHSSQDSINTIRHSFELFDCKLQNNITETMKQNKDAEFSKIVSLMSTQPLVSNSGINMVEFRQKMMHLLYIKSISESGLCEKDTLLISILLTLFPSVATIDLYCLLELIQHEILNSSFLQTRLGSNNSGDCGDDNEMANFTTNHLLMLMLRFNDHQKLTSLALRQQPQQQPRSPHPLQRESTPNEEETFREIKSSSVEIVMKLFTLLIINSQSTKSRVKNNIKLVKAFTRTVFVNYHLGWNTFDDLLESEDGDAHGSICGSSSSIRINHSHDQLLNMDKFVGRWAKHHFG</sequence>
<dbReference type="InterPro" id="IPR053949">
    <property type="entry name" value="SBE2/SBE22_M"/>
</dbReference>